<name>A0ABR4NKZ5_9FUNG</name>
<evidence type="ECO:0000313" key="1">
    <source>
        <dbReference type="EMBL" id="KAL2920131.1"/>
    </source>
</evidence>
<dbReference type="EMBL" id="JADGIZ020000001">
    <property type="protein sequence ID" value="KAL2920131.1"/>
    <property type="molecule type" value="Genomic_DNA"/>
</dbReference>
<accession>A0ABR4NKZ5</accession>
<dbReference type="InterPro" id="IPR052050">
    <property type="entry name" value="SecEffector_AnkRepeat"/>
</dbReference>
<evidence type="ECO:0008006" key="3">
    <source>
        <dbReference type="Google" id="ProtNLM"/>
    </source>
</evidence>
<dbReference type="InterPro" id="IPR002110">
    <property type="entry name" value="Ankyrin_rpt"/>
</dbReference>
<proteinExistence type="predicted"/>
<dbReference type="PANTHER" id="PTHR46586">
    <property type="entry name" value="ANKYRIN REPEAT-CONTAINING PROTEIN"/>
    <property type="match status" value="1"/>
</dbReference>
<dbReference type="SUPFAM" id="SSF48403">
    <property type="entry name" value="Ankyrin repeat"/>
    <property type="match status" value="1"/>
</dbReference>
<protein>
    <recommendedName>
        <fullName evidence="3">Ankyrin repeat protein</fullName>
    </recommendedName>
</protein>
<gene>
    <name evidence="1" type="ORF">HK105_200197</name>
</gene>
<comment type="caution">
    <text evidence="1">The sequence shown here is derived from an EMBL/GenBank/DDBJ whole genome shotgun (WGS) entry which is preliminary data.</text>
</comment>
<dbReference type="Gene3D" id="1.25.40.20">
    <property type="entry name" value="Ankyrin repeat-containing domain"/>
    <property type="match status" value="2"/>
</dbReference>
<sequence length="488" mass="52700">MLARVRAARVASRWALQRAVVRNQWRDLLDFSDPARLATAAAEEGAVWLLEDLCEVRMLVGPERAWLCAAAQNGHLRATQWLYCRVPDPAGPIPVVDYAAESGNLDLVVWLYAACRERCTGRAMDMAAANGHIHVLRWLRIYDPRGAVCSDRAFLLAAGNGHLAVLDWLNRHFPRRLSPAVFDFAAADRHLHILLYLRKYGIAGDVAKAMAKFALVGNTAVVQWLHDAYRHPIGPELVQIAVQSGDIAAVRWILANQDGCVPQPEPVNKLPPGRVSPPASAIGRTNSVLSRSNSVLSRTNSVLSRTNSIVFNTSVVGTSVVGASVVGSSVVGSTAVASAVGSTVAESVVSTSSRFSTRTASRVKVPASAVYTATVLQRLDMVKLLYKHGAKITAQDAEAAAHGGTLQVVAWMASKAPEAFGQQALEAAATAGNLDVVEFLVVNLRHVRWNLIHAARCAPKKMRARMTWVLTKSAIRRGSRTNMIGRVA</sequence>
<dbReference type="InterPro" id="IPR036770">
    <property type="entry name" value="Ankyrin_rpt-contain_sf"/>
</dbReference>
<dbReference type="PANTHER" id="PTHR46586:SF3">
    <property type="entry name" value="ANKYRIN REPEAT-CONTAINING PROTEIN"/>
    <property type="match status" value="1"/>
</dbReference>
<evidence type="ECO:0000313" key="2">
    <source>
        <dbReference type="Proteomes" id="UP001527925"/>
    </source>
</evidence>
<reference evidence="1 2" key="1">
    <citation type="submission" date="2023-09" db="EMBL/GenBank/DDBJ databases">
        <title>Pangenome analysis of Batrachochytrium dendrobatidis and related Chytrids.</title>
        <authorList>
            <person name="Yacoub M.N."/>
            <person name="Stajich J.E."/>
            <person name="James T.Y."/>
        </authorList>
    </citation>
    <scope>NUCLEOTIDE SEQUENCE [LARGE SCALE GENOMIC DNA]</scope>
    <source>
        <strain evidence="1 2">JEL0888</strain>
    </source>
</reference>
<keyword evidence="2" id="KW-1185">Reference proteome</keyword>
<dbReference type="Proteomes" id="UP001527925">
    <property type="component" value="Unassembled WGS sequence"/>
</dbReference>
<organism evidence="1 2">
    <name type="scientific">Polyrhizophydium stewartii</name>
    <dbReference type="NCBI Taxonomy" id="2732419"/>
    <lineage>
        <taxon>Eukaryota</taxon>
        <taxon>Fungi</taxon>
        <taxon>Fungi incertae sedis</taxon>
        <taxon>Chytridiomycota</taxon>
        <taxon>Chytridiomycota incertae sedis</taxon>
        <taxon>Chytridiomycetes</taxon>
        <taxon>Rhizophydiales</taxon>
        <taxon>Rhizophydiales incertae sedis</taxon>
        <taxon>Polyrhizophydium</taxon>
    </lineage>
</organism>
<dbReference type="Pfam" id="PF13637">
    <property type="entry name" value="Ank_4"/>
    <property type="match status" value="1"/>
</dbReference>